<evidence type="ECO:0000259" key="3">
    <source>
        <dbReference type="Pfam" id="PF02952"/>
    </source>
</evidence>
<keyword evidence="1" id="KW-0413">Isomerase</keyword>
<reference evidence="4" key="1">
    <citation type="submission" date="2022-11" db="EMBL/GenBank/DDBJ databases">
        <title>Hoeflea poritis sp. nov., isolated from scleractinian coral Porites lutea.</title>
        <authorList>
            <person name="Zhang G."/>
            <person name="Wei Q."/>
            <person name="Cai L."/>
        </authorList>
    </citation>
    <scope>NUCLEOTIDE SEQUENCE</scope>
    <source>
        <strain evidence="4">E7-10</strain>
    </source>
</reference>
<dbReference type="PANTHER" id="PTHR36120:SF1">
    <property type="entry name" value="L-FUCOSE ISOMERASE C-TERMINAL DOMAIN-CONTAINING PROTEIN"/>
    <property type="match status" value="1"/>
</dbReference>
<proteinExistence type="predicted"/>
<dbReference type="EMBL" id="JAPJZH010000005">
    <property type="protein sequence ID" value="MDA4845715.1"/>
    <property type="molecule type" value="Genomic_DNA"/>
</dbReference>
<comment type="caution">
    <text evidence="4">The sequence shown here is derived from an EMBL/GenBank/DDBJ whole genome shotgun (WGS) entry which is preliminary data.</text>
</comment>
<dbReference type="RefSeq" id="WP_271089397.1">
    <property type="nucleotide sequence ID" value="NZ_JAPJZH010000005.1"/>
</dbReference>
<evidence type="ECO:0000256" key="2">
    <source>
        <dbReference type="ARBA" id="ARBA00023277"/>
    </source>
</evidence>
<dbReference type="InterPro" id="IPR009015">
    <property type="entry name" value="Fucose_isomerase_N/cen_sf"/>
</dbReference>
<evidence type="ECO:0000313" key="4">
    <source>
        <dbReference type="EMBL" id="MDA4845715.1"/>
    </source>
</evidence>
<name>A0ABT4VNI0_9HYPH</name>
<evidence type="ECO:0000256" key="1">
    <source>
        <dbReference type="ARBA" id="ARBA00023235"/>
    </source>
</evidence>
<gene>
    <name evidence="4" type="ORF">OOZ53_10170</name>
</gene>
<dbReference type="Proteomes" id="UP001148313">
    <property type="component" value="Unassembled WGS sequence"/>
</dbReference>
<organism evidence="4 5">
    <name type="scientific">Hoeflea poritis</name>
    <dbReference type="NCBI Taxonomy" id="2993659"/>
    <lineage>
        <taxon>Bacteria</taxon>
        <taxon>Pseudomonadati</taxon>
        <taxon>Pseudomonadota</taxon>
        <taxon>Alphaproteobacteria</taxon>
        <taxon>Hyphomicrobiales</taxon>
        <taxon>Rhizobiaceae</taxon>
        <taxon>Hoeflea</taxon>
    </lineage>
</organism>
<dbReference type="InterPro" id="IPR004216">
    <property type="entry name" value="Fuc/Ara_isomerase_C"/>
</dbReference>
<dbReference type="Pfam" id="PF02952">
    <property type="entry name" value="Fucose_iso_C"/>
    <property type="match status" value="1"/>
</dbReference>
<keyword evidence="2" id="KW-0119">Carbohydrate metabolism</keyword>
<dbReference type="PANTHER" id="PTHR36120">
    <property type="entry name" value="FUCOSE ISOMERASE"/>
    <property type="match status" value="1"/>
</dbReference>
<dbReference type="SUPFAM" id="SSF53743">
    <property type="entry name" value="FucI/AraA N-terminal and middle domains"/>
    <property type="match status" value="1"/>
</dbReference>
<evidence type="ECO:0000313" key="5">
    <source>
        <dbReference type="Proteomes" id="UP001148313"/>
    </source>
</evidence>
<dbReference type="SUPFAM" id="SSF50443">
    <property type="entry name" value="FucI/AraA C-terminal domain-like"/>
    <property type="match status" value="1"/>
</dbReference>
<protein>
    <recommendedName>
        <fullName evidence="3">L-fucose isomerase C-terminal domain-containing protein</fullName>
    </recommendedName>
</protein>
<feature type="domain" description="L-fucose isomerase C-terminal" evidence="3">
    <location>
        <begin position="377"/>
        <end position="463"/>
    </location>
</feature>
<accession>A0ABT4VNI0</accession>
<dbReference type="InterPro" id="IPR015888">
    <property type="entry name" value="Fuc_isomerase_C"/>
</dbReference>
<keyword evidence="5" id="KW-1185">Reference proteome</keyword>
<sequence>MKEVQTLGVLPLGRPTFDVAFAEEKLAAMLNALSATGKTLIGPGRLLMDGEETEAAIRDVAAAGPDAVLILQVTFTDAVATMRIASAFDKPIAIWAVPEPRLGGRLRLNAFCGLNLASHALGRAERAFSWIYADPAEARIGSELAALFDGARQVSPLTGTPPSGDSQAGQRIAEGLDGKRIGRLGAHPDGFDTCRYDAKKLSGLAGIEVEELALQGLFDRAGEVPDAALSGIRQTAEAELSGLGDVDQDQLDRSLRLKAAIDAIRQDGGYDAFAIRCWPETFTEYGGAVCGPVSMMGEARVPCACEADVYGAATQLLLQAAADAPVFLVDLVDMDADDNTGVVWHCGQAPVSMADPATKPTATIHTNRKMPLLYEFKLKPGPVTFLRLSQARGRHAMIIATGEMIDRPMAFTGTSGVVRFERPVADVLPDIMNCGLEHHMALAYGDHGEKLLDVASALDLPVIRL</sequence>